<dbReference type="EMBL" id="VZAD01000003">
    <property type="protein sequence ID" value="MQP10399.1"/>
    <property type="molecule type" value="Genomic_DNA"/>
</dbReference>
<dbReference type="InterPro" id="IPR011704">
    <property type="entry name" value="ATPase_dyneun-rel_AAA"/>
</dbReference>
<dbReference type="AlphaFoldDB" id="A0A6A7W7H6"/>
<dbReference type="Gene3D" id="3.40.50.300">
    <property type="entry name" value="P-loop containing nucleotide triphosphate hydrolases"/>
    <property type="match status" value="1"/>
</dbReference>
<organism evidence="2 3">
    <name type="scientific">Segatella copri</name>
    <dbReference type="NCBI Taxonomy" id="165179"/>
    <lineage>
        <taxon>Bacteria</taxon>
        <taxon>Pseudomonadati</taxon>
        <taxon>Bacteroidota</taxon>
        <taxon>Bacteroidia</taxon>
        <taxon>Bacteroidales</taxon>
        <taxon>Prevotellaceae</taxon>
        <taxon>Segatella</taxon>
    </lineage>
</organism>
<dbReference type="GO" id="GO:0016887">
    <property type="term" value="F:ATP hydrolysis activity"/>
    <property type="evidence" value="ECO:0007669"/>
    <property type="project" value="InterPro"/>
</dbReference>
<name>A0A6A7W7H6_9BACT</name>
<reference evidence="2 3" key="1">
    <citation type="submission" date="2019-09" db="EMBL/GenBank/DDBJ databases">
        <title>Distinct polysaccharide growth profiles of human intestinal Prevotella copri isolates.</title>
        <authorList>
            <person name="Fehlner-Peach H."/>
            <person name="Magnabosco C."/>
            <person name="Raghavan V."/>
            <person name="Scher J.U."/>
            <person name="Tett A."/>
            <person name="Cox L.M."/>
            <person name="Gottsegen C."/>
            <person name="Watters A."/>
            <person name="Wiltshire- Gordon J.D."/>
            <person name="Segata N."/>
            <person name="Bonneau R."/>
            <person name="Littman D.R."/>
        </authorList>
    </citation>
    <scope>NUCLEOTIDE SEQUENCE [LARGE SCALE GENOMIC DNA]</scope>
    <source>
        <strain evidence="3">iAQ1173</strain>
    </source>
</reference>
<evidence type="ECO:0000313" key="3">
    <source>
        <dbReference type="Proteomes" id="UP000384372"/>
    </source>
</evidence>
<protein>
    <submittedName>
        <fullName evidence="2">AAA domain-containing protein</fullName>
    </submittedName>
</protein>
<dbReference type="SUPFAM" id="SSF52540">
    <property type="entry name" value="P-loop containing nucleoside triphosphate hydrolases"/>
    <property type="match status" value="1"/>
</dbReference>
<proteinExistence type="predicted"/>
<gene>
    <name evidence="2" type="ORF">F7D20_00100</name>
</gene>
<dbReference type="InterPro" id="IPR052934">
    <property type="entry name" value="Methyl-DNA_Rec/Restrict_Enz"/>
</dbReference>
<dbReference type="Proteomes" id="UP000384372">
    <property type="component" value="Unassembled WGS sequence"/>
</dbReference>
<dbReference type="PANTHER" id="PTHR37291:SF1">
    <property type="entry name" value="TYPE IV METHYL-DIRECTED RESTRICTION ENZYME ECOKMCRB SUBUNIT"/>
    <property type="match status" value="1"/>
</dbReference>
<dbReference type="OrthoDB" id="9781481at2"/>
<feature type="domain" description="ATPase dynein-related AAA" evidence="1">
    <location>
        <begin position="512"/>
        <end position="698"/>
    </location>
</feature>
<sequence>MITLYKEYSIGVKKLSDAELNRDNSPSGQTHIGLSEKVLTYLPNTPEQQDGILVVNQSCSFVECAFSKIGNKRSTKIDSQTSTPVKSVVKQIRNIASNANVGWYLVWFALENQTPVFWLLNEKSEDYLGLEDIFENSQSLSVYTASKEEYFRLLTKIRSFKKLLAIIDSTYDTSHENRLISISKEHRTFVHLCLDYFRMMGELDKMLPYFNTKESNVPVSIKKDGAYKLQNMFMFADITEINTRNSTDNGRRWYTDPFFVDGREMYLYVDWFPGKDSKGKDTQLMVPDFVKFVSDCFGKKYVYRNAQGTHEMWEINNPESFETIQNVNGEETSDYINFKHLLEYFCAHLQYVVTGDETVKGYEEYLKPFIKNNSFRKSGQGYKGDNIQKQIEPWEQYSAGRICIAVHGQGPKGNAAYLHWDSTGHNVLANWNGDTIISLKLVEYFEPSKERITKDTMSLDELGLYDGQEPNENLKKFYDAFVELLKNDSTMPLEEDEDSPLEFGDFTPRQIIYYGAPGTGKSHTIKKEEDEGKITCIRTTFHPDSDYATFVGCYKPHKINGTKDLTYEFVEQAFLEAYKQAWMNPKEEIALVIEEINRGNSAQVFGDIFQLLDRSDDGWSTYPIKADTDIAEHLEELHIPGYAATMNQRFGLDKEGNDRYPDRNWFGFMALPPNMSILATMNTSDQSLFPIDSAFKRRWDWKYIKIKPGKNENGEKLDWNIQIEDANGEPVKIIGESTKLPWWEFIQKVNVIIASMTSSADKQLGYFFCKPSKKANETDEKPTIITADTLVGKVIFYLWNDVFKDYGFEDASLFTYQKDVEGKNMERDLAFADFYDEEGEKVNTERLVDFLQRVMNWQNNKSENE</sequence>
<dbReference type="PANTHER" id="PTHR37291">
    <property type="entry name" value="5-METHYLCYTOSINE-SPECIFIC RESTRICTION ENZYME B"/>
    <property type="match status" value="1"/>
</dbReference>
<dbReference type="InterPro" id="IPR027417">
    <property type="entry name" value="P-loop_NTPase"/>
</dbReference>
<dbReference type="GO" id="GO:0005524">
    <property type="term" value="F:ATP binding"/>
    <property type="evidence" value="ECO:0007669"/>
    <property type="project" value="InterPro"/>
</dbReference>
<accession>A0A6A7W7H6</accession>
<evidence type="ECO:0000259" key="1">
    <source>
        <dbReference type="Pfam" id="PF07728"/>
    </source>
</evidence>
<dbReference type="Pfam" id="PF07728">
    <property type="entry name" value="AAA_5"/>
    <property type="match status" value="1"/>
</dbReference>
<keyword evidence="3" id="KW-1185">Reference proteome</keyword>
<evidence type="ECO:0000313" key="2">
    <source>
        <dbReference type="EMBL" id="MQP10399.1"/>
    </source>
</evidence>
<comment type="caution">
    <text evidence="2">The sequence shown here is derived from an EMBL/GenBank/DDBJ whole genome shotgun (WGS) entry which is preliminary data.</text>
</comment>